<feature type="compositionally biased region" description="Basic and acidic residues" evidence="1">
    <location>
        <begin position="8"/>
        <end position="18"/>
    </location>
</feature>
<feature type="region of interest" description="Disordered" evidence="1">
    <location>
        <begin position="1"/>
        <end position="25"/>
    </location>
</feature>
<dbReference type="OrthoDB" id="1279545at2759"/>
<accession>A0A6D2HUT4</accession>
<organism evidence="2 3">
    <name type="scientific">Microthlaspi erraticum</name>
    <dbReference type="NCBI Taxonomy" id="1685480"/>
    <lineage>
        <taxon>Eukaryota</taxon>
        <taxon>Viridiplantae</taxon>
        <taxon>Streptophyta</taxon>
        <taxon>Embryophyta</taxon>
        <taxon>Tracheophyta</taxon>
        <taxon>Spermatophyta</taxon>
        <taxon>Magnoliopsida</taxon>
        <taxon>eudicotyledons</taxon>
        <taxon>Gunneridae</taxon>
        <taxon>Pentapetalae</taxon>
        <taxon>rosids</taxon>
        <taxon>malvids</taxon>
        <taxon>Brassicales</taxon>
        <taxon>Brassicaceae</taxon>
        <taxon>Coluteocarpeae</taxon>
        <taxon>Microthlaspi</taxon>
    </lineage>
</organism>
<name>A0A6D2HUT4_9BRAS</name>
<dbReference type="AlphaFoldDB" id="A0A6D2HUT4"/>
<evidence type="ECO:0000313" key="3">
    <source>
        <dbReference type="Proteomes" id="UP000467841"/>
    </source>
</evidence>
<proteinExistence type="predicted"/>
<evidence type="ECO:0000313" key="2">
    <source>
        <dbReference type="EMBL" id="CAA7018352.1"/>
    </source>
</evidence>
<gene>
    <name evidence="2" type="ORF">MERR_LOCUS5587</name>
</gene>
<evidence type="ECO:0000256" key="1">
    <source>
        <dbReference type="SAM" id="MobiDB-lite"/>
    </source>
</evidence>
<sequence>MVDSMASSEDHTHGDDNIPKPPPLPRITYQRFQAYRRKPSSSSRLVPKETVETWEKLFKEGIGAEAYVVTDNYSHFPAHSCVLPHPLWLHFWISRGGKMENHISKSLEWCLVK</sequence>
<reference evidence="2" key="1">
    <citation type="submission" date="2020-01" db="EMBL/GenBank/DDBJ databases">
        <authorList>
            <person name="Mishra B."/>
        </authorList>
    </citation>
    <scope>NUCLEOTIDE SEQUENCE [LARGE SCALE GENOMIC DNA]</scope>
</reference>
<protein>
    <submittedName>
        <fullName evidence="2">Uncharacterized protein</fullName>
    </submittedName>
</protein>
<dbReference type="EMBL" id="CACVBM020000377">
    <property type="protein sequence ID" value="CAA7018352.1"/>
    <property type="molecule type" value="Genomic_DNA"/>
</dbReference>
<keyword evidence="3" id="KW-1185">Reference proteome</keyword>
<dbReference type="Proteomes" id="UP000467841">
    <property type="component" value="Unassembled WGS sequence"/>
</dbReference>
<comment type="caution">
    <text evidence="2">The sequence shown here is derived from an EMBL/GenBank/DDBJ whole genome shotgun (WGS) entry which is preliminary data.</text>
</comment>